<dbReference type="GO" id="GO:0005634">
    <property type="term" value="C:nucleus"/>
    <property type="evidence" value="ECO:0007669"/>
    <property type="project" value="UniProtKB-SubCell"/>
</dbReference>
<organism evidence="12 13">
    <name type="scientific">Pelobates cultripes</name>
    <name type="common">Western spadefoot toad</name>
    <dbReference type="NCBI Taxonomy" id="61616"/>
    <lineage>
        <taxon>Eukaryota</taxon>
        <taxon>Metazoa</taxon>
        <taxon>Chordata</taxon>
        <taxon>Craniata</taxon>
        <taxon>Vertebrata</taxon>
        <taxon>Euteleostomi</taxon>
        <taxon>Amphibia</taxon>
        <taxon>Batrachia</taxon>
        <taxon>Anura</taxon>
        <taxon>Pelobatoidea</taxon>
        <taxon>Pelobatidae</taxon>
        <taxon>Pelobates</taxon>
    </lineage>
</organism>
<dbReference type="Proteomes" id="UP001295444">
    <property type="component" value="Chromosome 06"/>
</dbReference>
<feature type="region of interest" description="Disordered" evidence="10">
    <location>
        <begin position="1"/>
        <end position="29"/>
    </location>
</feature>
<reference evidence="12" key="1">
    <citation type="submission" date="2022-03" db="EMBL/GenBank/DDBJ databases">
        <authorList>
            <person name="Alioto T."/>
            <person name="Alioto T."/>
            <person name="Gomez Garrido J."/>
        </authorList>
    </citation>
    <scope>NUCLEOTIDE SEQUENCE</scope>
</reference>
<comment type="function">
    <text evidence="5">Component of the CENPA-NAC (nucleosome-associated) complex, a complex that plays a central role in assembly of kinetochore proteins, mitotic progression and chromosome segregation. The CENPA-NAC complex recruits the CENPA-CAD (nucleosome distal) complex and may be involved in incorporation of newly synthesized CENPA into centromeres. CENPC recruits DNA methylation and DNMT3B to both centromeric and pericentromeric satellite repeats and regulates the histone code in these regions.</text>
</comment>
<dbReference type="GO" id="GO:0019237">
    <property type="term" value="F:centromeric DNA binding"/>
    <property type="evidence" value="ECO:0007669"/>
    <property type="project" value="InterPro"/>
</dbReference>
<evidence type="ECO:0000256" key="4">
    <source>
        <dbReference type="ARBA" id="ARBA00023242"/>
    </source>
</evidence>
<dbReference type="InterPro" id="IPR025974">
    <property type="entry name" value="Mif2/CENP-C_cupin"/>
</dbReference>
<dbReference type="GO" id="GO:0000776">
    <property type="term" value="C:kinetochore"/>
    <property type="evidence" value="ECO:0007669"/>
    <property type="project" value="InterPro"/>
</dbReference>
<comment type="subunit">
    <text evidence="6">Oligomer. Component of the CENPA-NAC complex, at least composed of CENPA, CENPC, CENPH, CENPM, CENPN, CENPT and CENPU. The CENPA-NAC complex interacts with the CENPA-CAD complex, composed of CENPI, CENPK, CENPL, CENPO, CENPP, CENPQ, CENPR and CENPS. Binds to DAXX. Interacts with DNMT3B. Interacts directly with CENPA. Identified in a centromere complex containing histones H2A, H2B and H4, and at least CENPA, CENPB, CENPC, CENPT, CENPN, HJURP, SUPT16H, SSRP1 and RSF1. Interacts with MEIKIN.</text>
</comment>
<dbReference type="InterPro" id="IPR014710">
    <property type="entry name" value="RmlC-like_jellyroll"/>
</dbReference>
<protein>
    <recommendedName>
        <fullName evidence="7">Centromere protein C</fullName>
    </recommendedName>
    <alternativeName>
        <fullName evidence="8">Centromere autoantigen C</fullName>
    </alternativeName>
    <alternativeName>
        <fullName evidence="9">Centromere protein C 1</fullName>
    </alternativeName>
</protein>
<evidence type="ECO:0000256" key="1">
    <source>
        <dbReference type="ARBA" id="ARBA00004123"/>
    </source>
</evidence>
<dbReference type="InterPro" id="IPR028386">
    <property type="entry name" value="CENP-C/Mif2/cnp3"/>
</dbReference>
<dbReference type="PANTHER" id="PTHR16684:SF11">
    <property type="entry name" value="CENTROMERE PROTEIN C"/>
    <property type="match status" value="1"/>
</dbReference>
<gene>
    <name evidence="12" type="ORF">PECUL_23A008575</name>
</gene>
<feature type="domain" description="Mif2/CENP-C cupin" evidence="11">
    <location>
        <begin position="158"/>
        <end position="240"/>
    </location>
</feature>
<accession>A0AAD1SLM4</accession>
<evidence type="ECO:0000256" key="5">
    <source>
        <dbReference type="ARBA" id="ARBA00053516"/>
    </source>
</evidence>
<evidence type="ECO:0000259" key="11">
    <source>
        <dbReference type="Pfam" id="PF11699"/>
    </source>
</evidence>
<feature type="non-terminal residue" evidence="12">
    <location>
        <position position="1"/>
    </location>
</feature>
<proteinExistence type="inferred from homology"/>
<sequence>STSEDVEHNVNQKIVLPSHTPNVRRSRRTKVKPLQYWRGERANYLSRQSGGFVIDGIIPAQDKEDRKKPANKKQNKNKGGLMIDGVKPAQDKEKRKKTANKKQNNNKGEEEYISKPTDMQPLGPTVVLDPVTGTEINMECVKTGEDYDHSDPPQKISFCKSFRNQIFSTGKLIVGPLQEKGYQFVCLHTMLFHVIKGDVEVTIHVTSYQLKSGDSFFVPPGNLYNIKNVLNEEAVLIFTQIKGPSMLEDSDSE</sequence>
<evidence type="ECO:0000256" key="2">
    <source>
        <dbReference type="ARBA" id="ARBA00010291"/>
    </source>
</evidence>
<dbReference type="PANTHER" id="PTHR16684">
    <property type="entry name" value="CENTROMERE PROTEIN C"/>
    <property type="match status" value="1"/>
</dbReference>
<evidence type="ECO:0000256" key="3">
    <source>
        <dbReference type="ARBA" id="ARBA00023125"/>
    </source>
</evidence>
<comment type="similarity">
    <text evidence="2">Belongs to the CENP-C/MIF2 family.</text>
</comment>
<keyword evidence="3" id="KW-0238">DNA-binding</keyword>
<dbReference type="GO" id="GO:0051455">
    <property type="term" value="P:spindle attachment to meiosis I kinetochore"/>
    <property type="evidence" value="ECO:0007669"/>
    <property type="project" value="TreeGrafter"/>
</dbReference>
<evidence type="ECO:0000256" key="7">
    <source>
        <dbReference type="ARBA" id="ARBA00068530"/>
    </source>
</evidence>
<dbReference type="AlphaFoldDB" id="A0AAD1SLM4"/>
<comment type="subcellular location">
    <subcellularLocation>
        <location evidence="1">Nucleus</location>
    </subcellularLocation>
</comment>
<evidence type="ECO:0000256" key="6">
    <source>
        <dbReference type="ARBA" id="ARBA00064952"/>
    </source>
</evidence>
<evidence type="ECO:0000256" key="8">
    <source>
        <dbReference type="ARBA" id="ARBA00082151"/>
    </source>
</evidence>
<dbReference type="Gene3D" id="2.60.120.10">
    <property type="entry name" value="Jelly Rolls"/>
    <property type="match status" value="1"/>
</dbReference>
<dbReference type="InterPro" id="IPR011051">
    <property type="entry name" value="RmlC_Cupin_sf"/>
</dbReference>
<dbReference type="FunFam" id="2.60.120.10:FF:000033">
    <property type="entry name" value="Centromere protein C 1"/>
    <property type="match status" value="1"/>
</dbReference>
<feature type="compositionally biased region" description="Basic and acidic residues" evidence="10">
    <location>
        <begin position="1"/>
        <end position="10"/>
    </location>
</feature>
<dbReference type="GO" id="GO:0051315">
    <property type="term" value="P:attachment of mitotic spindle microtubules to kinetochore"/>
    <property type="evidence" value="ECO:0007669"/>
    <property type="project" value="TreeGrafter"/>
</dbReference>
<evidence type="ECO:0000313" key="13">
    <source>
        <dbReference type="Proteomes" id="UP001295444"/>
    </source>
</evidence>
<evidence type="ECO:0000256" key="9">
    <source>
        <dbReference type="ARBA" id="ARBA00083562"/>
    </source>
</evidence>
<evidence type="ECO:0000313" key="12">
    <source>
        <dbReference type="EMBL" id="CAH2301601.1"/>
    </source>
</evidence>
<keyword evidence="13" id="KW-1185">Reference proteome</keyword>
<dbReference type="Pfam" id="PF11699">
    <property type="entry name" value="CENP-C_C"/>
    <property type="match status" value="1"/>
</dbReference>
<evidence type="ECO:0000256" key="10">
    <source>
        <dbReference type="SAM" id="MobiDB-lite"/>
    </source>
</evidence>
<dbReference type="GO" id="GO:0005721">
    <property type="term" value="C:pericentric heterochromatin"/>
    <property type="evidence" value="ECO:0007669"/>
    <property type="project" value="UniProtKB-ARBA"/>
</dbReference>
<feature type="region of interest" description="Disordered" evidence="10">
    <location>
        <begin position="58"/>
        <end position="119"/>
    </location>
</feature>
<dbReference type="SUPFAM" id="SSF51182">
    <property type="entry name" value="RmlC-like cupins"/>
    <property type="match status" value="1"/>
</dbReference>
<dbReference type="EMBL" id="OW240917">
    <property type="protein sequence ID" value="CAH2301601.1"/>
    <property type="molecule type" value="Genomic_DNA"/>
</dbReference>
<dbReference type="GO" id="GO:0051382">
    <property type="term" value="P:kinetochore assembly"/>
    <property type="evidence" value="ECO:0007669"/>
    <property type="project" value="InterPro"/>
</dbReference>
<keyword evidence="4" id="KW-0539">Nucleus</keyword>
<name>A0AAD1SLM4_PELCU</name>